<organism evidence="3 4">
    <name type="scientific">Prorocentrum cordatum</name>
    <dbReference type="NCBI Taxonomy" id="2364126"/>
    <lineage>
        <taxon>Eukaryota</taxon>
        <taxon>Sar</taxon>
        <taxon>Alveolata</taxon>
        <taxon>Dinophyceae</taxon>
        <taxon>Prorocentrales</taxon>
        <taxon>Prorocentraceae</taxon>
        <taxon>Prorocentrum</taxon>
    </lineage>
</organism>
<protein>
    <recommendedName>
        <fullName evidence="5">Pentatricopeptide repeat-containing protein, chloroplastic</fullName>
    </recommendedName>
</protein>
<evidence type="ECO:0008006" key="5">
    <source>
        <dbReference type="Google" id="ProtNLM"/>
    </source>
</evidence>
<dbReference type="PROSITE" id="PS51257">
    <property type="entry name" value="PROKAR_LIPOPROTEIN"/>
    <property type="match status" value="1"/>
</dbReference>
<feature type="repeat" description="PPR" evidence="2">
    <location>
        <begin position="114"/>
        <end position="148"/>
    </location>
</feature>
<evidence type="ECO:0000256" key="2">
    <source>
        <dbReference type="PROSITE-ProRule" id="PRU00708"/>
    </source>
</evidence>
<gene>
    <name evidence="3" type="ORF">PCOR1329_LOCUS62817</name>
</gene>
<feature type="repeat" description="PPR" evidence="2">
    <location>
        <begin position="149"/>
        <end position="183"/>
    </location>
</feature>
<dbReference type="PROSITE" id="PS51375">
    <property type="entry name" value="PPR"/>
    <property type="match status" value="3"/>
</dbReference>
<proteinExistence type="predicted"/>
<dbReference type="Proteomes" id="UP001189429">
    <property type="component" value="Unassembled WGS sequence"/>
</dbReference>
<dbReference type="NCBIfam" id="TIGR00756">
    <property type="entry name" value="PPR"/>
    <property type="match status" value="1"/>
</dbReference>
<name>A0ABN9W086_9DINO</name>
<dbReference type="InterPro" id="IPR002885">
    <property type="entry name" value="PPR_rpt"/>
</dbReference>
<evidence type="ECO:0000313" key="4">
    <source>
        <dbReference type="Proteomes" id="UP001189429"/>
    </source>
</evidence>
<sequence>MREATLYPSIISYTAGISACEQGEQWQPALALLNEMRQTKLELDVVSYSAGISACGKGEQWQRALALLSEMWKAEFDPNVISCSAGISACEKGDQWQRALALLSEMCEARLESNVVSYNAGISAGEKGRQWQLSLALLREMRESKLVPDVISYSSGASACEKAEQWQRALALLGEMRGARLEPNDVSCNAMLLALERGEAGIRMRRLLQVPPQGAELAGAGGAPSASPPRGWGPAGAGGLHFCIFQGFEQGVEGWSLDRGSVLSRWDLPPNPAGRAAPVRRDGRRVAPGGARLRLCGAGPRPPWRPGAGDWAAGAARTPDGGAACWPVAFQPWEETLWWSRDEAGLPGLEWRSAGEAQGSPEAARRQHLASLQEDLARLPEAAAVLAFTPARPDVSYDQLVVLGEGRSPRPGRLYVLMGGAHGFDDDDDRDGAFAAEVLAAFSARFGGDRVVRVSLGAEGPSRGEFEPKFTLAGVASFLSVEYARGALRQAAAGVGAHCQKECVRG</sequence>
<keyword evidence="4" id="KW-1185">Reference proteome</keyword>
<dbReference type="Pfam" id="PF13812">
    <property type="entry name" value="PPR_3"/>
    <property type="match status" value="3"/>
</dbReference>
<dbReference type="EMBL" id="CAUYUJ010017948">
    <property type="protein sequence ID" value="CAK0879375.1"/>
    <property type="molecule type" value="Genomic_DNA"/>
</dbReference>
<comment type="caution">
    <text evidence="3">The sequence shown here is derived from an EMBL/GenBank/DDBJ whole genome shotgun (WGS) entry which is preliminary data.</text>
</comment>
<dbReference type="Gene3D" id="1.25.40.10">
    <property type="entry name" value="Tetratricopeptide repeat domain"/>
    <property type="match status" value="2"/>
</dbReference>
<dbReference type="PANTHER" id="PTHR47447">
    <property type="entry name" value="OS03G0856100 PROTEIN"/>
    <property type="match status" value="1"/>
</dbReference>
<dbReference type="InterPro" id="IPR011990">
    <property type="entry name" value="TPR-like_helical_dom_sf"/>
</dbReference>
<evidence type="ECO:0000313" key="3">
    <source>
        <dbReference type="EMBL" id="CAK0879375.1"/>
    </source>
</evidence>
<keyword evidence="1" id="KW-0677">Repeat</keyword>
<accession>A0ABN9W086</accession>
<feature type="repeat" description="PPR" evidence="2">
    <location>
        <begin position="44"/>
        <end position="78"/>
    </location>
</feature>
<evidence type="ECO:0000256" key="1">
    <source>
        <dbReference type="ARBA" id="ARBA00022737"/>
    </source>
</evidence>
<reference evidence="3" key="1">
    <citation type="submission" date="2023-10" db="EMBL/GenBank/DDBJ databases">
        <authorList>
            <person name="Chen Y."/>
            <person name="Shah S."/>
            <person name="Dougan E. K."/>
            <person name="Thang M."/>
            <person name="Chan C."/>
        </authorList>
    </citation>
    <scope>NUCLEOTIDE SEQUENCE [LARGE SCALE GENOMIC DNA]</scope>
</reference>
<dbReference type="PANTHER" id="PTHR47447:SF17">
    <property type="entry name" value="OS12G0638900 PROTEIN"/>
    <property type="match status" value="1"/>
</dbReference>